<dbReference type="PROSITE" id="PS50835">
    <property type="entry name" value="IG_LIKE"/>
    <property type="match status" value="4"/>
</dbReference>
<keyword evidence="9" id="KW-1185">Reference proteome</keyword>
<dbReference type="InterPro" id="IPR013162">
    <property type="entry name" value="CD80_C2-set"/>
</dbReference>
<keyword evidence="2 5" id="KW-0472">Membrane</keyword>
<dbReference type="Pfam" id="PF00041">
    <property type="entry name" value="fn3"/>
    <property type="match status" value="1"/>
</dbReference>
<evidence type="ECO:0000256" key="4">
    <source>
        <dbReference type="SAM" id="MobiDB-lite"/>
    </source>
</evidence>
<evidence type="ECO:0000256" key="2">
    <source>
        <dbReference type="ARBA" id="ARBA00023136"/>
    </source>
</evidence>
<evidence type="ECO:0000259" key="6">
    <source>
        <dbReference type="PROSITE" id="PS50835"/>
    </source>
</evidence>
<dbReference type="InterPro" id="IPR013151">
    <property type="entry name" value="Immunoglobulin_dom"/>
</dbReference>
<dbReference type="CDD" id="cd00063">
    <property type="entry name" value="FN3"/>
    <property type="match status" value="1"/>
</dbReference>
<dbReference type="Pfam" id="PF13927">
    <property type="entry name" value="Ig_3"/>
    <property type="match status" value="1"/>
</dbReference>
<comment type="caution">
    <text evidence="8">The sequence shown here is derived from an EMBL/GenBank/DDBJ whole genome shotgun (WGS) entry which is preliminary data.</text>
</comment>
<dbReference type="Pfam" id="PF08205">
    <property type="entry name" value="C2-set_2"/>
    <property type="match status" value="1"/>
</dbReference>
<sequence>MTEVEALATTHVLLPCDVSPPIPGDDTILVLFYRGALGTPIYSIDGRNGPVRRAQHWADERALGNRAYFDLSSRPPGLVLRPLAFSDQDEYRCRVDFRSSPTRNVRVNLRVIVPPEKIRVVSEAGLEVSGVIGPYPVGASVTLHCKVDHGRPAPQVVWWNEATLLDDVIEEQKTEYTVNTLTLPALTRDDLYRVFTCKASNSNLSVPLAAAVTIDLSFPPLDVRILGSPGGPFSEGRQYKVVCESSGSRPSATITWWKNGLLMTDARSQVFQDGNVSRSTLHLTPTLADHDAHIACRAKNPLVPTAVMEDTTKLTVYYSPRLSLAAGNSLDMDDIKEGDDVYFECGIQANPSIYKVQWFHNGEEITHNVSAGVIQSNQSLVLQRLTKSSSGQYTCSAANIQGSSGSNAVQLSVKFSPMCRPGQTLVYGAGKNEELNITCSVEAHPEPTSFRWAFNSSSEVVEISANKIRSAGKGRSVVSYTPKKHQDYGSLLCWATNDVGLQHHPCTYNIVYASPPDPVNNCTVENISTTSVGVRCQAGWDGGLVQTFTLTVTDARAHTRAAHHNKKAAPRVLANTSTSPRPEFSLTGLEPGTEYVLTIIGINKKGQSEAVKLAIFTLKDVAEKHTSPVGSTLALTSLLAVVLGVVGSLLVMAGVVLVLVRRSRRPPHDPEVKMVYHKGAQGHLDDIDDHNPDVIPVNDG</sequence>
<evidence type="ECO:0000259" key="7">
    <source>
        <dbReference type="PROSITE" id="PS50853"/>
    </source>
</evidence>
<dbReference type="InterPro" id="IPR036179">
    <property type="entry name" value="Ig-like_dom_sf"/>
</dbReference>
<dbReference type="Proteomes" id="UP001445076">
    <property type="component" value="Unassembled WGS sequence"/>
</dbReference>
<evidence type="ECO:0000256" key="3">
    <source>
        <dbReference type="ARBA" id="ARBA00023157"/>
    </source>
</evidence>
<protein>
    <recommendedName>
        <fullName evidence="10">Nephrin</fullName>
    </recommendedName>
</protein>
<dbReference type="PANTHER" id="PTHR23278">
    <property type="entry name" value="SIDESTEP PROTEIN"/>
    <property type="match status" value="1"/>
</dbReference>
<proteinExistence type="predicted"/>
<keyword evidence="5" id="KW-1133">Transmembrane helix</keyword>
<organism evidence="8 9">
    <name type="scientific">Cherax quadricarinatus</name>
    <name type="common">Australian red claw crayfish</name>
    <dbReference type="NCBI Taxonomy" id="27406"/>
    <lineage>
        <taxon>Eukaryota</taxon>
        <taxon>Metazoa</taxon>
        <taxon>Ecdysozoa</taxon>
        <taxon>Arthropoda</taxon>
        <taxon>Crustacea</taxon>
        <taxon>Multicrustacea</taxon>
        <taxon>Malacostraca</taxon>
        <taxon>Eumalacostraca</taxon>
        <taxon>Eucarida</taxon>
        <taxon>Decapoda</taxon>
        <taxon>Pleocyemata</taxon>
        <taxon>Astacidea</taxon>
        <taxon>Parastacoidea</taxon>
        <taxon>Parastacidae</taxon>
        <taxon>Cherax</taxon>
    </lineage>
</organism>
<dbReference type="GO" id="GO:0016020">
    <property type="term" value="C:membrane"/>
    <property type="evidence" value="ECO:0007669"/>
    <property type="project" value="UniProtKB-SubCell"/>
</dbReference>
<feature type="domain" description="Ig-like" evidence="6">
    <location>
        <begin position="138"/>
        <end position="213"/>
    </location>
</feature>
<comment type="subcellular location">
    <subcellularLocation>
        <location evidence="1">Membrane</location>
        <topology evidence="1">Single-pass membrane protein</topology>
    </subcellularLocation>
</comment>
<dbReference type="SMART" id="SM00409">
    <property type="entry name" value="IG"/>
    <property type="match status" value="4"/>
</dbReference>
<dbReference type="AlphaFoldDB" id="A0AAW0XX84"/>
<dbReference type="Gene3D" id="2.60.40.10">
    <property type="entry name" value="Immunoglobulins"/>
    <property type="match status" value="6"/>
</dbReference>
<dbReference type="InterPro" id="IPR013783">
    <property type="entry name" value="Ig-like_fold"/>
</dbReference>
<feature type="domain" description="Ig-like" evidence="6">
    <location>
        <begin position="320"/>
        <end position="412"/>
    </location>
</feature>
<dbReference type="InterPro" id="IPR003961">
    <property type="entry name" value="FN3_dom"/>
</dbReference>
<dbReference type="CDD" id="cd00096">
    <property type="entry name" value="Ig"/>
    <property type="match status" value="1"/>
</dbReference>
<gene>
    <name evidence="8" type="ORF">OTU49_001256</name>
</gene>
<keyword evidence="5" id="KW-0812">Transmembrane</keyword>
<feature type="domain" description="Ig-like" evidence="6">
    <location>
        <begin position="219"/>
        <end position="315"/>
    </location>
</feature>
<dbReference type="InterPro" id="IPR003599">
    <property type="entry name" value="Ig_sub"/>
</dbReference>
<evidence type="ECO:0000313" key="8">
    <source>
        <dbReference type="EMBL" id="KAK8743766.1"/>
    </source>
</evidence>
<dbReference type="SUPFAM" id="SSF49265">
    <property type="entry name" value="Fibronectin type III"/>
    <property type="match status" value="1"/>
</dbReference>
<dbReference type="PROSITE" id="PS50853">
    <property type="entry name" value="FN3"/>
    <property type="match status" value="1"/>
</dbReference>
<feature type="domain" description="Fibronectin type-III" evidence="7">
    <location>
        <begin position="515"/>
        <end position="621"/>
    </location>
</feature>
<dbReference type="SUPFAM" id="SSF48726">
    <property type="entry name" value="Immunoglobulin"/>
    <property type="match status" value="5"/>
</dbReference>
<keyword evidence="3" id="KW-1015">Disulfide bond</keyword>
<dbReference type="Pfam" id="PF00047">
    <property type="entry name" value="ig"/>
    <property type="match status" value="1"/>
</dbReference>
<dbReference type="PANTHER" id="PTHR23278:SF19">
    <property type="entry name" value="OBSCURIN"/>
    <property type="match status" value="1"/>
</dbReference>
<name>A0AAW0XX84_CHEQU</name>
<evidence type="ECO:0000313" key="9">
    <source>
        <dbReference type="Proteomes" id="UP001445076"/>
    </source>
</evidence>
<dbReference type="InterPro" id="IPR036116">
    <property type="entry name" value="FN3_sf"/>
</dbReference>
<dbReference type="InterPro" id="IPR007110">
    <property type="entry name" value="Ig-like_dom"/>
</dbReference>
<feature type="transmembrane region" description="Helical" evidence="5">
    <location>
        <begin position="633"/>
        <end position="660"/>
    </location>
</feature>
<feature type="region of interest" description="Disordered" evidence="4">
    <location>
        <begin position="561"/>
        <end position="585"/>
    </location>
</feature>
<accession>A0AAW0XX84</accession>
<dbReference type="InterPro" id="IPR003598">
    <property type="entry name" value="Ig_sub2"/>
</dbReference>
<reference evidence="8 9" key="1">
    <citation type="journal article" date="2024" name="BMC Genomics">
        <title>Genome assembly of redclaw crayfish (Cherax quadricarinatus) provides insights into its immune adaptation and hypoxia tolerance.</title>
        <authorList>
            <person name="Liu Z."/>
            <person name="Zheng J."/>
            <person name="Li H."/>
            <person name="Fang K."/>
            <person name="Wang S."/>
            <person name="He J."/>
            <person name="Zhou D."/>
            <person name="Weng S."/>
            <person name="Chi M."/>
            <person name="Gu Z."/>
            <person name="He J."/>
            <person name="Li F."/>
            <person name="Wang M."/>
        </authorList>
    </citation>
    <scope>NUCLEOTIDE SEQUENCE [LARGE SCALE GENOMIC DNA]</scope>
    <source>
        <strain evidence="8">ZL_2023a</strain>
    </source>
</reference>
<dbReference type="SMART" id="SM00060">
    <property type="entry name" value="FN3"/>
    <property type="match status" value="1"/>
</dbReference>
<evidence type="ECO:0000256" key="1">
    <source>
        <dbReference type="ARBA" id="ARBA00004167"/>
    </source>
</evidence>
<feature type="domain" description="Ig-like" evidence="6">
    <location>
        <begin position="421"/>
        <end position="497"/>
    </location>
</feature>
<evidence type="ECO:0008006" key="10">
    <source>
        <dbReference type="Google" id="ProtNLM"/>
    </source>
</evidence>
<dbReference type="EMBL" id="JARKIK010000024">
    <property type="protein sequence ID" value="KAK8743766.1"/>
    <property type="molecule type" value="Genomic_DNA"/>
</dbReference>
<evidence type="ECO:0000256" key="5">
    <source>
        <dbReference type="SAM" id="Phobius"/>
    </source>
</evidence>
<dbReference type="SMART" id="SM00408">
    <property type="entry name" value="IGc2"/>
    <property type="match status" value="3"/>
</dbReference>
<feature type="non-terminal residue" evidence="8">
    <location>
        <position position="700"/>
    </location>
</feature>